<evidence type="ECO:0000256" key="7">
    <source>
        <dbReference type="SAM" id="Phobius"/>
    </source>
</evidence>
<evidence type="ECO:0000313" key="8">
    <source>
        <dbReference type="EMBL" id="RUT29114.1"/>
    </source>
</evidence>
<evidence type="ECO:0000256" key="5">
    <source>
        <dbReference type="ARBA" id="ARBA00022989"/>
    </source>
</evidence>
<feature type="transmembrane region" description="Helical" evidence="7">
    <location>
        <begin position="400"/>
        <end position="418"/>
    </location>
</feature>
<feature type="transmembrane region" description="Helical" evidence="7">
    <location>
        <begin position="334"/>
        <end position="359"/>
    </location>
</feature>
<organism evidence="8 9">
    <name type="scientific">Paenibacillus zeisoli</name>
    <dbReference type="NCBI Taxonomy" id="2496267"/>
    <lineage>
        <taxon>Bacteria</taxon>
        <taxon>Bacillati</taxon>
        <taxon>Bacillota</taxon>
        <taxon>Bacilli</taxon>
        <taxon>Bacillales</taxon>
        <taxon>Paenibacillaceae</taxon>
        <taxon>Paenibacillus</taxon>
    </lineage>
</organism>
<feature type="transmembrane region" description="Helical" evidence="7">
    <location>
        <begin position="238"/>
        <end position="263"/>
    </location>
</feature>
<feature type="transmembrane region" description="Helical" evidence="7">
    <location>
        <begin position="307"/>
        <end position="328"/>
    </location>
</feature>
<dbReference type="InterPro" id="IPR011701">
    <property type="entry name" value="MFS"/>
</dbReference>
<dbReference type="PANTHER" id="PTHR43266:SF9">
    <property type="entry name" value="PERMEASE, MAJOR FACILITATOR SUPERFAMILY-RELATED"/>
    <property type="match status" value="1"/>
</dbReference>
<reference evidence="8 9" key="1">
    <citation type="submission" date="2018-12" db="EMBL/GenBank/DDBJ databases">
        <authorList>
            <person name="Sun L."/>
            <person name="Chen Z."/>
        </authorList>
    </citation>
    <scope>NUCLEOTIDE SEQUENCE [LARGE SCALE GENOMIC DNA]</scope>
    <source>
        <strain evidence="8 9">3-5-3</strain>
    </source>
</reference>
<name>A0A433X4Y6_9BACL</name>
<feature type="transmembrane region" description="Helical" evidence="7">
    <location>
        <begin position="146"/>
        <end position="168"/>
    </location>
</feature>
<keyword evidence="6 7" id="KW-0472">Membrane</keyword>
<dbReference type="AlphaFoldDB" id="A0A433X4Y6"/>
<feature type="transmembrane region" description="Helical" evidence="7">
    <location>
        <begin position="109"/>
        <end position="134"/>
    </location>
</feature>
<feature type="transmembrane region" description="Helical" evidence="7">
    <location>
        <begin position="80"/>
        <end position="103"/>
    </location>
</feature>
<feature type="transmembrane region" description="Helical" evidence="7">
    <location>
        <begin position="275"/>
        <end position="295"/>
    </location>
</feature>
<dbReference type="GO" id="GO:0005886">
    <property type="term" value="C:plasma membrane"/>
    <property type="evidence" value="ECO:0007669"/>
    <property type="project" value="UniProtKB-SubCell"/>
</dbReference>
<comment type="subcellular location">
    <subcellularLocation>
        <location evidence="1">Cell membrane</location>
        <topology evidence="1">Multi-pass membrane protein</topology>
    </subcellularLocation>
</comment>
<evidence type="ECO:0000256" key="3">
    <source>
        <dbReference type="ARBA" id="ARBA00022475"/>
    </source>
</evidence>
<dbReference type="EMBL" id="RZNX01000007">
    <property type="protein sequence ID" value="RUT29114.1"/>
    <property type="molecule type" value="Genomic_DNA"/>
</dbReference>
<accession>A0A433X4Y6</accession>
<dbReference type="PANTHER" id="PTHR43266">
    <property type="entry name" value="MACROLIDE-EFFLUX PROTEIN"/>
    <property type="match status" value="1"/>
</dbReference>
<keyword evidence="4 7" id="KW-0812">Transmembrane</keyword>
<gene>
    <name evidence="8" type="ORF">EJP77_15445</name>
</gene>
<dbReference type="SUPFAM" id="SSF103473">
    <property type="entry name" value="MFS general substrate transporter"/>
    <property type="match status" value="1"/>
</dbReference>
<keyword evidence="3" id="KW-1003">Cell membrane</keyword>
<evidence type="ECO:0000313" key="9">
    <source>
        <dbReference type="Proteomes" id="UP000272464"/>
    </source>
</evidence>
<dbReference type="CDD" id="cd06173">
    <property type="entry name" value="MFS_MefA_like"/>
    <property type="match status" value="1"/>
</dbReference>
<sequence length="440" mass="47244">MSRGTTSSKKDSHNMLLMFSGKLVSLLGASMYTFICGLYILKLTGSGSQFAITLICGMLPRIILGPIAGVIADRVNRRRLIIGADLASLAVMLLGFMAAALYGPTVTGIYVTLIMLSVCSTFYSISLTSSLLMLVEESSIQKAGSLNQMATSIGSILGPVFGGLLYAFVSLDTFMLLNGAGFLASSLMGFALRFRSMTAPNSVSAEATYDIKAPGGSILIQLFGSLSEGFIYVRQRRFLWSLLLICFWINFFSSALGVTLPYIMVHSLGMGSREYGVVEASLAVGMLAMASVLSIRKSTSHPLKPLLSGLIILACLIAAMSLPYIPIFSRPSAYFYYIALMAAIGIVIISINIPLQILFQTTIDPDYRGRVFGIVETMAGAIAPLGTVLFGVLLDILPTYYLPVFSGISLLIVTLIGGRTLRREQKSELGTDRSLFSVST</sequence>
<dbReference type="Gene3D" id="1.20.1250.20">
    <property type="entry name" value="MFS general substrate transporter like domains"/>
    <property type="match status" value="1"/>
</dbReference>
<evidence type="ECO:0000256" key="6">
    <source>
        <dbReference type="ARBA" id="ARBA00023136"/>
    </source>
</evidence>
<feature type="transmembrane region" description="Helical" evidence="7">
    <location>
        <begin position="47"/>
        <end position="68"/>
    </location>
</feature>
<keyword evidence="5 7" id="KW-1133">Transmembrane helix</keyword>
<feature type="transmembrane region" description="Helical" evidence="7">
    <location>
        <begin position="174"/>
        <end position="192"/>
    </location>
</feature>
<dbReference type="OrthoDB" id="9775268at2"/>
<dbReference type="InterPro" id="IPR036259">
    <property type="entry name" value="MFS_trans_sf"/>
</dbReference>
<keyword evidence="2" id="KW-0813">Transport</keyword>
<keyword evidence="9" id="KW-1185">Reference proteome</keyword>
<dbReference type="Proteomes" id="UP000272464">
    <property type="component" value="Unassembled WGS sequence"/>
</dbReference>
<feature type="transmembrane region" description="Helical" evidence="7">
    <location>
        <begin position="21"/>
        <end position="41"/>
    </location>
</feature>
<feature type="transmembrane region" description="Helical" evidence="7">
    <location>
        <begin position="371"/>
        <end position="394"/>
    </location>
</feature>
<evidence type="ECO:0000256" key="1">
    <source>
        <dbReference type="ARBA" id="ARBA00004651"/>
    </source>
</evidence>
<dbReference type="RefSeq" id="WP_127200145.1">
    <property type="nucleotide sequence ID" value="NZ_RZNX01000007.1"/>
</dbReference>
<dbReference type="GO" id="GO:0022857">
    <property type="term" value="F:transmembrane transporter activity"/>
    <property type="evidence" value="ECO:0007669"/>
    <property type="project" value="InterPro"/>
</dbReference>
<evidence type="ECO:0000256" key="2">
    <source>
        <dbReference type="ARBA" id="ARBA00022448"/>
    </source>
</evidence>
<evidence type="ECO:0000256" key="4">
    <source>
        <dbReference type="ARBA" id="ARBA00022692"/>
    </source>
</evidence>
<proteinExistence type="predicted"/>
<protein>
    <submittedName>
        <fullName evidence="8">MFS transporter</fullName>
    </submittedName>
</protein>
<dbReference type="Pfam" id="PF07690">
    <property type="entry name" value="MFS_1"/>
    <property type="match status" value="1"/>
</dbReference>
<comment type="caution">
    <text evidence="8">The sequence shown here is derived from an EMBL/GenBank/DDBJ whole genome shotgun (WGS) entry which is preliminary data.</text>
</comment>